<reference evidence="1 2" key="1">
    <citation type="submission" date="2019-01" db="EMBL/GenBank/DDBJ databases">
        <title>The genome sequence of Lactobacillus crispatus L49.</title>
        <authorList>
            <person name="Zhong J."/>
            <person name="Zhang J."/>
        </authorList>
    </citation>
    <scope>NUCLEOTIDE SEQUENCE [LARGE SCALE GENOMIC DNA]</scope>
    <source>
        <strain evidence="1 2">L49</strain>
    </source>
</reference>
<dbReference type="RefSeq" id="WP_013437922.1">
    <property type="nucleotide sequence ID" value="NZ_CP114552.1"/>
</dbReference>
<comment type="caution">
    <text evidence="1">The sequence shown here is derived from an EMBL/GenBank/DDBJ whole genome shotgun (WGS) entry which is preliminary data.</text>
</comment>
<organism evidence="1 2">
    <name type="scientific">Lactobacillus crispatus</name>
    <dbReference type="NCBI Taxonomy" id="47770"/>
    <lineage>
        <taxon>Bacteria</taxon>
        <taxon>Bacillati</taxon>
        <taxon>Bacillota</taxon>
        <taxon>Bacilli</taxon>
        <taxon>Lactobacillales</taxon>
        <taxon>Lactobacillaceae</taxon>
        <taxon>Lactobacillus</taxon>
    </lineage>
</organism>
<evidence type="ECO:0000313" key="1">
    <source>
        <dbReference type="EMBL" id="RXF60027.1"/>
    </source>
</evidence>
<gene>
    <name evidence="1" type="ORF">ERD32_01275</name>
</gene>
<accession>A0A4Q0LY26</accession>
<evidence type="ECO:0000313" key="2">
    <source>
        <dbReference type="Proteomes" id="UP000289808"/>
    </source>
</evidence>
<protein>
    <submittedName>
        <fullName evidence="1">Uncharacterized protein</fullName>
    </submittedName>
</protein>
<dbReference type="Proteomes" id="UP000289808">
    <property type="component" value="Unassembled WGS sequence"/>
</dbReference>
<proteinExistence type="predicted"/>
<dbReference type="AlphaFoldDB" id="A0A4Q0LY26"/>
<dbReference type="EMBL" id="SCLX01000005">
    <property type="protein sequence ID" value="RXF60027.1"/>
    <property type="molecule type" value="Genomic_DNA"/>
</dbReference>
<name>A0A4Q0LY26_9LACO</name>
<sequence length="178" mass="19512">MASPHNKQSSSQAELKKAWYHGMHKFEHGIYAGIKSFYIAKVVKYDKSKHIADVLPLANWSDGTKSAQYLDVPVIESCYLFDEMADALRPEFSNADVNHTIPAHPGAPAHVHTNLAGKLPKRHFMRAGVPVVVAVLDRDNDAWKGGRSVETFTPASGRIHDANDSVIIGVLGGNWLDG</sequence>
<dbReference type="Gene3D" id="2.40.50.230">
    <property type="entry name" value="Gp5 N-terminal domain"/>
    <property type="match status" value="1"/>
</dbReference>
<dbReference type="InterPro" id="IPR037026">
    <property type="entry name" value="Vgr_OB-fold_dom_sf"/>
</dbReference>